<keyword evidence="1" id="KW-0653">Protein transport</keyword>
<keyword evidence="1" id="KW-0813">Transport</keyword>
<evidence type="ECO:0000313" key="3">
    <source>
        <dbReference type="EMBL" id="CAJ1399419.1"/>
    </source>
</evidence>
<dbReference type="PROSITE" id="PS50969">
    <property type="entry name" value="FCP1"/>
    <property type="match status" value="1"/>
</dbReference>
<reference evidence="3" key="1">
    <citation type="submission" date="2023-08" db="EMBL/GenBank/DDBJ databases">
        <authorList>
            <person name="Chen Y."/>
            <person name="Shah S."/>
            <person name="Dougan E. K."/>
            <person name="Thang M."/>
            <person name="Chan C."/>
        </authorList>
    </citation>
    <scope>NUCLEOTIDE SEQUENCE</scope>
</reference>
<keyword evidence="4" id="KW-1185">Reference proteome</keyword>
<protein>
    <recommendedName>
        <fullName evidence="1">Mitochondrial import inner membrane translocase subunit TIM50</fullName>
    </recommendedName>
</protein>
<gene>
    <name evidence="3" type="ORF">EVOR1521_LOCUS22955</name>
</gene>
<accession>A0AA36J5E1</accession>
<dbReference type="SUPFAM" id="SSF56784">
    <property type="entry name" value="HAD-like"/>
    <property type="match status" value="1"/>
</dbReference>
<comment type="subcellular location">
    <subcellularLocation>
        <location evidence="1">Mitochondrion inner membrane</location>
        <topology evidence="1">Single-pass membrane protein</topology>
    </subcellularLocation>
</comment>
<dbReference type="GO" id="GO:0005744">
    <property type="term" value="C:TIM23 mitochondrial import inner membrane translocase complex"/>
    <property type="evidence" value="ECO:0007669"/>
    <property type="project" value="UniProtKB-UniRule"/>
</dbReference>
<dbReference type="AlphaFoldDB" id="A0AA36J5E1"/>
<dbReference type="PANTHER" id="PTHR12210">
    <property type="entry name" value="DULLARD PROTEIN PHOSPHATASE"/>
    <property type="match status" value="1"/>
</dbReference>
<name>A0AA36J5E1_9DINO</name>
<comment type="function">
    <text evidence="1">Essential component of the TIM23 complex, a complex that mediates the translocation of transit peptide-containing proteins across the mitochondrial inner membrane.</text>
</comment>
<evidence type="ECO:0000313" key="4">
    <source>
        <dbReference type="Proteomes" id="UP001178507"/>
    </source>
</evidence>
<dbReference type="SMART" id="SM00577">
    <property type="entry name" value="CPDc"/>
    <property type="match status" value="1"/>
</dbReference>
<dbReference type="Gene3D" id="3.40.50.1000">
    <property type="entry name" value="HAD superfamily/HAD-like"/>
    <property type="match status" value="1"/>
</dbReference>
<comment type="similarity">
    <text evidence="1">Belongs to the TIM50 family.</text>
</comment>
<keyword evidence="1" id="KW-0496">Mitochondrion</keyword>
<proteinExistence type="inferred from homology"/>
<dbReference type="EMBL" id="CAUJNA010003335">
    <property type="protein sequence ID" value="CAJ1399419.1"/>
    <property type="molecule type" value="Genomic_DNA"/>
</dbReference>
<evidence type="ECO:0000256" key="1">
    <source>
        <dbReference type="RuleBase" id="RU365079"/>
    </source>
</evidence>
<dbReference type="CDD" id="cd07521">
    <property type="entry name" value="HAD_FCP1-like"/>
    <property type="match status" value="1"/>
</dbReference>
<dbReference type="Pfam" id="PF03031">
    <property type="entry name" value="NIF"/>
    <property type="match status" value="1"/>
</dbReference>
<dbReference type="InterPro" id="IPR036412">
    <property type="entry name" value="HAD-like_sf"/>
</dbReference>
<comment type="subunit">
    <text evidence="1">Component of the TIM23 complex.</text>
</comment>
<keyword evidence="1" id="KW-0809">Transit peptide</keyword>
<feature type="domain" description="FCP1 homology" evidence="2">
    <location>
        <begin position="64"/>
        <end position="189"/>
    </location>
</feature>
<organism evidence="3 4">
    <name type="scientific">Effrenium voratum</name>
    <dbReference type="NCBI Taxonomy" id="2562239"/>
    <lineage>
        <taxon>Eukaryota</taxon>
        <taxon>Sar</taxon>
        <taxon>Alveolata</taxon>
        <taxon>Dinophyceae</taxon>
        <taxon>Suessiales</taxon>
        <taxon>Symbiodiniaceae</taxon>
        <taxon>Effrenium</taxon>
    </lineage>
</organism>
<dbReference type="InterPro" id="IPR004274">
    <property type="entry name" value="FCP1_dom"/>
</dbReference>
<dbReference type="InterPro" id="IPR050365">
    <property type="entry name" value="TIM50"/>
</dbReference>
<evidence type="ECO:0000259" key="2">
    <source>
        <dbReference type="PROSITE" id="PS50969"/>
    </source>
</evidence>
<sequence>MLSCIRFEALLNTDGDPDCPWPTQDPYRRYGAEHFARDGAIIWFEPLPPMLPILDSNPKLPPSKMPDAFSLVLDLDETLVHYSEHDGMGSYEIRPGMQEFVQRMHQNGYELIIFTAATQDYADWVIDQIDPDRLIHHRLYRQHALPWGPIFVKDLSRLGRDLDRGRRWGRGGTREGRCHGGVFVFLRTC</sequence>
<keyword evidence="1" id="KW-0811">Translocation</keyword>
<comment type="caution">
    <text evidence="3">The sequence shown here is derived from an EMBL/GenBank/DDBJ whole genome shotgun (WGS) entry which is preliminary data.</text>
</comment>
<dbReference type="InterPro" id="IPR023214">
    <property type="entry name" value="HAD_sf"/>
</dbReference>
<dbReference type="Proteomes" id="UP001178507">
    <property type="component" value="Unassembled WGS sequence"/>
</dbReference>
<dbReference type="GO" id="GO:0015031">
    <property type="term" value="P:protein transport"/>
    <property type="evidence" value="ECO:0007669"/>
    <property type="project" value="UniProtKB-KW"/>
</dbReference>